<keyword evidence="9" id="KW-1185">Reference proteome</keyword>
<keyword evidence="3" id="KW-0560">Oxidoreductase</keyword>
<dbReference type="GO" id="GO:0016491">
    <property type="term" value="F:oxidoreductase activity"/>
    <property type="evidence" value="ECO:0007669"/>
    <property type="project" value="UniProtKB-KW"/>
</dbReference>
<dbReference type="SUPFAM" id="SSF52833">
    <property type="entry name" value="Thioredoxin-like"/>
    <property type="match status" value="1"/>
</dbReference>
<evidence type="ECO:0000313" key="8">
    <source>
        <dbReference type="EMBL" id="KIX84509.1"/>
    </source>
</evidence>
<dbReference type="InterPro" id="IPR036249">
    <property type="entry name" value="Thioredoxin-like_sf"/>
</dbReference>
<evidence type="ECO:0000256" key="1">
    <source>
        <dbReference type="ARBA" id="ARBA00005791"/>
    </source>
</evidence>
<reference evidence="8 9" key="1">
    <citation type="journal article" date="2015" name="Genome Announc.">
        <title>Draft Genome Sequence of the Thermophile Thermus filiformis ATCC 43280, Producer of Carotenoid-(Di)glucoside-Branched Fatty Acid (Di)esters and Source of Hyperthermostable Enzymes of Biotechnological Interest.</title>
        <authorList>
            <person name="Mandelli F."/>
            <person name="Oliveira Ramires B."/>
            <person name="Couger M.B."/>
            <person name="Paixao D.A."/>
            <person name="Camilo C.M."/>
            <person name="Polikarpov I."/>
            <person name="Prade R."/>
            <person name="Riano-Pachon D.M."/>
            <person name="Squina F.M."/>
        </authorList>
    </citation>
    <scope>NUCLEOTIDE SEQUENCE [LARGE SCALE GENOMIC DNA]</scope>
    <source>
        <strain evidence="8 9">ATCC 43280</strain>
    </source>
</reference>
<dbReference type="Proteomes" id="UP000030364">
    <property type="component" value="Unassembled WGS sequence"/>
</dbReference>
<dbReference type="InterPro" id="IPR012336">
    <property type="entry name" value="Thioredoxin-like_fold"/>
</dbReference>
<dbReference type="Gene3D" id="3.40.30.10">
    <property type="entry name" value="Glutaredoxin"/>
    <property type="match status" value="1"/>
</dbReference>
<dbReference type="AlphaFoldDB" id="A0A0D6X9D9"/>
<feature type="domain" description="Thioredoxin" evidence="7">
    <location>
        <begin position="97"/>
        <end position="287"/>
    </location>
</feature>
<sequence length="287" mass="32063">MRAFFLLPFLALALAQIAFPPEAFYRALGAKETYAGGRVELELKNGRLYRARFLGPMNAGALGRFLEAATGQKGLAEAFVRWYAQNAQGLEGRLIRVSLSSALLELDLREKGRVGAVLAPVEVKDFGPDRHVLGGKGVYVRVFSDFECPYCRKLFREVLPWLEKEAEKGRLSISYRHFPLYEIHPQAVAAATASECAAEQGAFWPYHDLLMQSPLGEYLGLARRLGLDEEKFSACLKDGAARARVMEERKRAEALGLQGTPTVFVGPFLLPDPYRKEVYEAYLELAR</sequence>
<feature type="chain" id="PRO_5002315311" description="Thioredoxin domain-containing protein" evidence="6">
    <location>
        <begin position="21"/>
        <end position="287"/>
    </location>
</feature>
<dbReference type="PROSITE" id="PS51352">
    <property type="entry name" value="THIOREDOXIN_2"/>
    <property type="match status" value="1"/>
</dbReference>
<keyword evidence="2 6" id="KW-0732">Signal</keyword>
<dbReference type="OrthoDB" id="117402at2"/>
<dbReference type="PANTHER" id="PTHR13887:SF14">
    <property type="entry name" value="DISULFIDE BOND FORMATION PROTEIN D"/>
    <property type="match status" value="1"/>
</dbReference>
<organism evidence="8 9">
    <name type="scientific">Thermus filiformis</name>
    <dbReference type="NCBI Taxonomy" id="276"/>
    <lineage>
        <taxon>Bacteria</taxon>
        <taxon>Thermotogati</taxon>
        <taxon>Deinococcota</taxon>
        <taxon>Deinococci</taxon>
        <taxon>Thermales</taxon>
        <taxon>Thermaceae</taxon>
        <taxon>Thermus</taxon>
    </lineage>
</organism>
<evidence type="ECO:0000256" key="4">
    <source>
        <dbReference type="ARBA" id="ARBA00023157"/>
    </source>
</evidence>
<comment type="similarity">
    <text evidence="1">Belongs to the thioredoxin family. DsbA subfamily.</text>
</comment>
<evidence type="ECO:0000313" key="9">
    <source>
        <dbReference type="Proteomes" id="UP000030364"/>
    </source>
</evidence>
<protein>
    <recommendedName>
        <fullName evidence="7">Thioredoxin domain-containing protein</fullName>
    </recommendedName>
</protein>
<dbReference type="Pfam" id="PF13462">
    <property type="entry name" value="Thioredoxin_4"/>
    <property type="match status" value="1"/>
</dbReference>
<name>A0A0D6X9D9_THEFI</name>
<dbReference type="STRING" id="276.THFILI_06725"/>
<keyword evidence="4" id="KW-1015">Disulfide bond</keyword>
<evidence type="ECO:0000256" key="6">
    <source>
        <dbReference type="SAM" id="SignalP"/>
    </source>
</evidence>
<proteinExistence type="inferred from homology"/>
<evidence type="ECO:0000256" key="3">
    <source>
        <dbReference type="ARBA" id="ARBA00023002"/>
    </source>
</evidence>
<evidence type="ECO:0000259" key="7">
    <source>
        <dbReference type="PROSITE" id="PS51352"/>
    </source>
</evidence>
<feature type="signal peptide" evidence="6">
    <location>
        <begin position="1"/>
        <end position="20"/>
    </location>
</feature>
<dbReference type="InterPro" id="IPR013766">
    <property type="entry name" value="Thioredoxin_domain"/>
</dbReference>
<dbReference type="PANTHER" id="PTHR13887">
    <property type="entry name" value="GLUTATHIONE S-TRANSFERASE KAPPA"/>
    <property type="match status" value="1"/>
</dbReference>
<comment type="caution">
    <text evidence="8">The sequence shown here is derived from an EMBL/GenBank/DDBJ whole genome shotgun (WGS) entry which is preliminary data.</text>
</comment>
<dbReference type="EMBL" id="JPSL02000039">
    <property type="protein sequence ID" value="KIX84509.1"/>
    <property type="molecule type" value="Genomic_DNA"/>
</dbReference>
<keyword evidence="5" id="KW-0676">Redox-active center</keyword>
<evidence type="ECO:0000256" key="2">
    <source>
        <dbReference type="ARBA" id="ARBA00022729"/>
    </source>
</evidence>
<accession>A0A0D6X9D9</accession>
<evidence type="ECO:0000256" key="5">
    <source>
        <dbReference type="ARBA" id="ARBA00023284"/>
    </source>
</evidence>
<gene>
    <name evidence="8" type="ORF">THFILI_06725</name>
</gene>
<dbReference type="RefSeq" id="WP_038061108.1">
    <property type="nucleotide sequence ID" value="NZ_JPSL02000039.1"/>
</dbReference>